<dbReference type="GeneID" id="14542094"/>
<organism evidence="2 3">
    <name type="scientific">Candida orthopsilosis (strain 90-125)</name>
    <name type="common">Yeast</name>
    <dbReference type="NCBI Taxonomy" id="1136231"/>
    <lineage>
        <taxon>Eukaryota</taxon>
        <taxon>Fungi</taxon>
        <taxon>Dikarya</taxon>
        <taxon>Ascomycota</taxon>
        <taxon>Saccharomycotina</taxon>
        <taxon>Pichiomycetes</taxon>
        <taxon>Debaryomycetaceae</taxon>
        <taxon>Candida/Lodderomyces clade</taxon>
        <taxon>Candida</taxon>
    </lineage>
</organism>
<evidence type="ECO:0000313" key="3">
    <source>
        <dbReference type="Proteomes" id="UP000005018"/>
    </source>
</evidence>
<dbReference type="RefSeq" id="XP_003870971.1">
    <property type="nucleotide sequence ID" value="XM_003870922.1"/>
</dbReference>
<gene>
    <name evidence="2" type="ORF">CORT_0G01580</name>
</gene>
<evidence type="ECO:0000256" key="1">
    <source>
        <dbReference type="SAM" id="MobiDB-lite"/>
    </source>
</evidence>
<accession>H8XAJ5</accession>
<dbReference type="Proteomes" id="UP000005018">
    <property type="component" value="Chromosome 7"/>
</dbReference>
<feature type="region of interest" description="Disordered" evidence="1">
    <location>
        <begin position="30"/>
        <end position="72"/>
    </location>
</feature>
<dbReference type="KEGG" id="cot:CORT_0G01580"/>
<dbReference type="OrthoDB" id="4026549at2759"/>
<proteinExistence type="predicted"/>
<protein>
    <submittedName>
        <fullName evidence="2">Uncharacterized protein</fullName>
    </submittedName>
</protein>
<evidence type="ECO:0000313" key="2">
    <source>
        <dbReference type="EMBL" id="CCG24845.1"/>
    </source>
</evidence>
<reference evidence="2 3" key="1">
    <citation type="journal article" date="2012" name="PLoS ONE">
        <title>Sequence and analysis of the genome of the pathogenic yeast Candida orthopsilosis.</title>
        <authorList>
            <person name="Riccombeni A."/>
            <person name="Vidanes G."/>
            <person name="Proux-Wera E."/>
            <person name="Wolfe K.H."/>
            <person name="Butler G."/>
        </authorList>
    </citation>
    <scope>NUCLEOTIDE SEQUENCE [LARGE SCALE GENOMIC DNA]</scope>
    <source>
        <strain evidence="2 3">Co 90-125</strain>
    </source>
</reference>
<dbReference type="HOGENOM" id="CLU_621118_0_0_1"/>
<dbReference type="EMBL" id="HE681725">
    <property type="protein sequence ID" value="CCG24845.1"/>
    <property type="molecule type" value="Genomic_DNA"/>
</dbReference>
<dbReference type="AlphaFoldDB" id="H8XAJ5"/>
<name>H8XAJ5_CANO9</name>
<keyword evidence="3" id="KW-1185">Reference proteome</keyword>
<sequence length="441" mass="52896">MSHDYPQILLKLQLEEDAYFNQLSYGHIINPPTTNSDVKANYESQKDEDEETNISSVQEQEQKQISRKTHKEVSAEKDSQIFIGQNWFTLHFNQLNELRVNINQQQIRAYNDSVKRYRKCERHWIRLYREKKKQEGEKKERQLQKRARRLEKKQQIKQRVRYVTKKLSGKLNYKKVKIKLLNNSVAHKNIEEANKSNSVRSIFTSVRIERLFQKSTNESNVIKKEDARSKSKSVNGHRNEQDIWGHKRPKLKGIAKIQSFQCLSHENDKLRPIYCIFTIKNTSTSSQDQPPQQYQSQGSILVQLLQRSLQVNYLRWVDIKLVKYKIQLQVKVRLLYHAAHLVIFKYRIYRIKLIRKFPSLLSWTNRKKIQITRLRIRLKKSIITNLNQNKEFTFNANIDAEYDNVLPQDNFMHIHQAFLQFEMYKLHLLCQYRPQFTYLSI</sequence>